<proteinExistence type="inferred from homology"/>
<reference evidence="5" key="1">
    <citation type="submission" date="2021-01" db="EMBL/GenBank/DDBJ databases">
        <title>Whole genome shotgun sequence of Actinoplanes tereljensis NBRC 105297.</title>
        <authorList>
            <person name="Komaki H."/>
            <person name="Tamura T."/>
        </authorList>
    </citation>
    <scope>NUCLEOTIDE SEQUENCE</scope>
    <source>
        <strain evidence="5">NBRC 105297</strain>
    </source>
</reference>
<evidence type="ECO:0000256" key="1">
    <source>
        <dbReference type="ARBA" id="ARBA00006484"/>
    </source>
</evidence>
<evidence type="ECO:0000256" key="3">
    <source>
        <dbReference type="RuleBase" id="RU000363"/>
    </source>
</evidence>
<dbReference type="Gene3D" id="3.10.450.50">
    <property type="match status" value="1"/>
</dbReference>
<dbReference type="InterPro" id="IPR020904">
    <property type="entry name" value="Sc_DH/Rdtase_CS"/>
</dbReference>
<comment type="caution">
    <text evidence="5">The sequence shown here is derived from an EMBL/GenBank/DDBJ whole genome shotgun (WGS) entry which is preliminary data.</text>
</comment>
<dbReference type="PANTHER" id="PTHR43976">
    <property type="entry name" value="SHORT CHAIN DEHYDROGENASE"/>
    <property type="match status" value="1"/>
</dbReference>
<dbReference type="InterPro" id="IPR057326">
    <property type="entry name" value="KR_dom"/>
</dbReference>
<name>A0A919TU53_9ACTN</name>
<keyword evidence="2" id="KW-0560">Oxidoreductase</keyword>
<dbReference type="InterPro" id="IPR002347">
    <property type="entry name" value="SDR_fam"/>
</dbReference>
<evidence type="ECO:0000259" key="4">
    <source>
        <dbReference type="SMART" id="SM00822"/>
    </source>
</evidence>
<dbReference type="Pfam" id="PF12680">
    <property type="entry name" value="SnoaL_2"/>
    <property type="match status" value="1"/>
</dbReference>
<dbReference type="Gene3D" id="3.40.50.720">
    <property type="entry name" value="NAD(P)-binding Rossmann-like Domain"/>
    <property type="match status" value="1"/>
</dbReference>
<evidence type="ECO:0000313" key="5">
    <source>
        <dbReference type="EMBL" id="GIF23268.1"/>
    </source>
</evidence>
<dbReference type="InterPro" id="IPR032710">
    <property type="entry name" value="NTF2-like_dom_sf"/>
</dbReference>
<comment type="similarity">
    <text evidence="1 3">Belongs to the short-chain dehydrogenases/reductases (SDR) family.</text>
</comment>
<dbReference type="Pfam" id="PF00106">
    <property type="entry name" value="adh_short"/>
    <property type="match status" value="1"/>
</dbReference>
<dbReference type="RefSeq" id="WP_203811175.1">
    <property type="nucleotide sequence ID" value="NZ_BOMY01000039.1"/>
</dbReference>
<dbReference type="PROSITE" id="PS00061">
    <property type="entry name" value="ADH_SHORT"/>
    <property type="match status" value="1"/>
</dbReference>
<dbReference type="AlphaFoldDB" id="A0A919TU53"/>
<dbReference type="EMBL" id="BOMY01000039">
    <property type="protein sequence ID" value="GIF23268.1"/>
    <property type="molecule type" value="Genomic_DNA"/>
</dbReference>
<evidence type="ECO:0000256" key="2">
    <source>
        <dbReference type="ARBA" id="ARBA00023002"/>
    </source>
</evidence>
<organism evidence="5 6">
    <name type="scientific">Paractinoplanes tereljensis</name>
    <dbReference type="NCBI Taxonomy" id="571912"/>
    <lineage>
        <taxon>Bacteria</taxon>
        <taxon>Bacillati</taxon>
        <taxon>Actinomycetota</taxon>
        <taxon>Actinomycetes</taxon>
        <taxon>Micromonosporales</taxon>
        <taxon>Micromonosporaceae</taxon>
        <taxon>Paractinoplanes</taxon>
    </lineage>
</organism>
<dbReference type="InterPro" id="IPR051911">
    <property type="entry name" value="SDR_oxidoreductase"/>
</dbReference>
<dbReference type="CDD" id="cd05374">
    <property type="entry name" value="17beta-HSD-like_SDR_c"/>
    <property type="match status" value="1"/>
</dbReference>
<dbReference type="GO" id="GO:0016491">
    <property type="term" value="F:oxidoreductase activity"/>
    <property type="evidence" value="ECO:0007669"/>
    <property type="project" value="UniProtKB-KW"/>
</dbReference>
<feature type="domain" description="Ketoreductase" evidence="4">
    <location>
        <begin position="2"/>
        <end position="179"/>
    </location>
</feature>
<dbReference type="PANTHER" id="PTHR43976:SF16">
    <property type="entry name" value="SHORT-CHAIN DEHYDROGENASE_REDUCTASE FAMILY PROTEIN"/>
    <property type="match status" value="1"/>
</dbReference>
<dbReference type="PRINTS" id="PR00081">
    <property type="entry name" value="GDHRDH"/>
</dbReference>
<accession>A0A919TU53</accession>
<dbReference type="InterPro" id="IPR037401">
    <property type="entry name" value="SnoaL-like"/>
</dbReference>
<dbReference type="InterPro" id="IPR036291">
    <property type="entry name" value="NAD(P)-bd_dom_sf"/>
</dbReference>
<dbReference type="PRINTS" id="PR00080">
    <property type="entry name" value="SDRFAMILY"/>
</dbReference>
<dbReference type="Proteomes" id="UP000623608">
    <property type="component" value="Unassembled WGS sequence"/>
</dbReference>
<gene>
    <name evidence="5" type="ORF">Ate02nite_59980</name>
</gene>
<evidence type="ECO:0000313" key="6">
    <source>
        <dbReference type="Proteomes" id="UP000623608"/>
    </source>
</evidence>
<keyword evidence="6" id="KW-1185">Reference proteome</keyword>
<sequence>MRTWFITGGTPGGFGLVYAEAALKLGDQVVVTARRPSELQEWAEPHGDRVLVVRVDVTDADQVRAAVRTAEERFGGIDVLVNNAGRGWFGSVEGAPDETIRRTFDLNLFAVVDVIRAVLPGMRARGDGWIVNMSSVAGLVGVQGFGYYAAAKFAVEGLSETLRQEVEPFGVRVLVVEPGAFRTRAFAGFQDEPVNETVDAYVPMVEGVKAAFVDHDGKQAGDPERGVQAVISAMNAPVPPHRIVLGNSGYDVVVAMHETALEELHANEKLSRGADFAKHDRRAEMDTSALPKAVENFIAATNAHDLNALAAVFGDGATVLDDGTTYAGEAEIREWIQGHLINPEVVLTLTSFAGDRLVASGDGEFPGGPLSFAFVFGIKGDQVTDLAIDHV</sequence>
<protein>
    <recommendedName>
        <fullName evidence="4">Ketoreductase domain-containing protein</fullName>
    </recommendedName>
</protein>
<dbReference type="SMART" id="SM00822">
    <property type="entry name" value="PKS_KR"/>
    <property type="match status" value="1"/>
</dbReference>
<dbReference type="SUPFAM" id="SSF54427">
    <property type="entry name" value="NTF2-like"/>
    <property type="match status" value="1"/>
</dbReference>
<dbReference type="SUPFAM" id="SSF51735">
    <property type="entry name" value="NAD(P)-binding Rossmann-fold domains"/>
    <property type="match status" value="1"/>
</dbReference>